<dbReference type="CDD" id="cd00180">
    <property type="entry name" value="PKc"/>
    <property type="match status" value="1"/>
</dbReference>
<dbReference type="PROSITE" id="PS00109">
    <property type="entry name" value="PROTEIN_KINASE_TYR"/>
    <property type="match status" value="1"/>
</dbReference>
<keyword evidence="1 3" id="KW-0547">Nucleotide-binding</keyword>
<reference evidence="5 6" key="1">
    <citation type="submission" date="2019-03" db="EMBL/GenBank/DDBJ databases">
        <title>Genomics of glacier-inhabiting Cryobacterium strains.</title>
        <authorList>
            <person name="Liu Q."/>
            <person name="Xin Y.-H."/>
        </authorList>
    </citation>
    <scope>NUCLEOTIDE SEQUENCE [LARGE SCALE GENOMIC DNA]</scope>
    <source>
        <strain evidence="5 6">TMT1-1</strain>
    </source>
</reference>
<evidence type="ECO:0000256" key="1">
    <source>
        <dbReference type="ARBA" id="ARBA00022741"/>
    </source>
</evidence>
<evidence type="ECO:0000259" key="4">
    <source>
        <dbReference type="PROSITE" id="PS50011"/>
    </source>
</evidence>
<dbReference type="RefSeq" id="WP_134571392.1">
    <property type="nucleotide sequence ID" value="NZ_SOGT01000002.1"/>
</dbReference>
<keyword evidence="5" id="KW-0418">Kinase</keyword>
<dbReference type="GO" id="GO:0004674">
    <property type="term" value="F:protein serine/threonine kinase activity"/>
    <property type="evidence" value="ECO:0007669"/>
    <property type="project" value="TreeGrafter"/>
</dbReference>
<evidence type="ECO:0000256" key="2">
    <source>
        <dbReference type="ARBA" id="ARBA00022840"/>
    </source>
</evidence>
<dbReference type="PANTHER" id="PTHR44329:SF298">
    <property type="entry name" value="MIXED LINEAGE KINASE DOMAIN-LIKE PROTEIN"/>
    <property type="match status" value="1"/>
</dbReference>
<dbReference type="PANTHER" id="PTHR44329">
    <property type="entry name" value="SERINE/THREONINE-PROTEIN KINASE TNNI3K-RELATED"/>
    <property type="match status" value="1"/>
</dbReference>
<feature type="domain" description="Protein kinase" evidence="4">
    <location>
        <begin position="146"/>
        <end position="392"/>
    </location>
</feature>
<feature type="binding site" evidence="3">
    <location>
        <position position="175"/>
    </location>
    <ligand>
        <name>ATP</name>
        <dbReference type="ChEBI" id="CHEBI:30616"/>
    </ligand>
</feature>
<evidence type="ECO:0000313" key="5">
    <source>
        <dbReference type="EMBL" id="TFD28664.1"/>
    </source>
</evidence>
<dbReference type="InterPro" id="IPR008266">
    <property type="entry name" value="Tyr_kinase_AS"/>
</dbReference>
<dbReference type="OrthoDB" id="9762169at2"/>
<proteinExistence type="predicted"/>
<dbReference type="InterPro" id="IPR051681">
    <property type="entry name" value="Ser/Thr_Kinases-Pseudokinases"/>
</dbReference>
<dbReference type="SUPFAM" id="SSF56112">
    <property type="entry name" value="Protein kinase-like (PK-like)"/>
    <property type="match status" value="1"/>
</dbReference>
<evidence type="ECO:0000256" key="3">
    <source>
        <dbReference type="PROSITE-ProRule" id="PRU10141"/>
    </source>
</evidence>
<dbReference type="Pfam" id="PF00069">
    <property type="entry name" value="Pkinase"/>
    <property type="match status" value="1"/>
</dbReference>
<keyword evidence="5" id="KW-0808">Transferase</keyword>
<keyword evidence="2 3" id="KW-0067">ATP-binding</keyword>
<evidence type="ECO:0000313" key="6">
    <source>
        <dbReference type="Proteomes" id="UP000298424"/>
    </source>
</evidence>
<dbReference type="EMBL" id="SOGT01000002">
    <property type="protein sequence ID" value="TFD28664.1"/>
    <property type="molecule type" value="Genomic_DNA"/>
</dbReference>
<sequence length="392" mass="44133">MVTPDEVIARYASEFDTASPEYESLYEGYPSQLGGVFATLQEQLNEHFKFMNSKMRMGRHFNAEDSRQLLQLIKSINEMRRDLKRARVQMALREDYAKLLDTCRAFLLSSGGSPIPDDMSEIDTERFEPIFGTTEWAPKSAVAPAPQQLVLVGEGSFGFVHRYVDDTYGIRVAVKSAKPGIADRDLVRFRKEFEVMKELDFPYIVRAYAYDATRESFTMEFCDETLGNYIQRVNQTLSWSSRKRIALQFLYGLNYLHTKSILHRDISRNNVLVQHFDRGAVLVKLSDFGLHKHPDSEFTAVTTELKGSIIDPALDSFKDFAVTNDIYAAGVLVSYIFSGRIALGSAVGAVSGVVQRSTDSNVAARYETVAELIRAVEVLEPELRIPSGESPA</sequence>
<dbReference type="PROSITE" id="PS50011">
    <property type="entry name" value="PROTEIN_KINASE_DOM"/>
    <property type="match status" value="1"/>
</dbReference>
<gene>
    <name evidence="5" type="ORF">E3T27_01875</name>
</gene>
<keyword evidence="6" id="KW-1185">Reference proteome</keyword>
<dbReference type="GO" id="GO:0005524">
    <property type="term" value="F:ATP binding"/>
    <property type="evidence" value="ECO:0007669"/>
    <property type="project" value="UniProtKB-UniRule"/>
</dbReference>
<comment type="caution">
    <text evidence="5">The sequence shown here is derived from an EMBL/GenBank/DDBJ whole genome shotgun (WGS) entry which is preliminary data.</text>
</comment>
<dbReference type="AlphaFoldDB" id="A0A4R8ZI29"/>
<accession>A0A4R8ZI29</accession>
<dbReference type="InterPro" id="IPR011009">
    <property type="entry name" value="Kinase-like_dom_sf"/>
</dbReference>
<name>A0A4R8ZI29_9MICO</name>
<dbReference type="InterPro" id="IPR017441">
    <property type="entry name" value="Protein_kinase_ATP_BS"/>
</dbReference>
<dbReference type="Gene3D" id="1.10.510.10">
    <property type="entry name" value="Transferase(Phosphotransferase) domain 1"/>
    <property type="match status" value="1"/>
</dbReference>
<dbReference type="InterPro" id="IPR000719">
    <property type="entry name" value="Prot_kinase_dom"/>
</dbReference>
<dbReference type="PROSITE" id="PS00107">
    <property type="entry name" value="PROTEIN_KINASE_ATP"/>
    <property type="match status" value="1"/>
</dbReference>
<protein>
    <submittedName>
        <fullName evidence="5">Protein kinase family protein</fullName>
    </submittedName>
</protein>
<dbReference type="Proteomes" id="UP000298424">
    <property type="component" value="Unassembled WGS sequence"/>
</dbReference>
<organism evidence="5 6">
    <name type="scientific">Cryobacterium lyxosi</name>
    <dbReference type="NCBI Taxonomy" id="1259228"/>
    <lineage>
        <taxon>Bacteria</taxon>
        <taxon>Bacillati</taxon>
        <taxon>Actinomycetota</taxon>
        <taxon>Actinomycetes</taxon>
        <taxon>Micrococcales</taxon>
        <taxon>Microbacteriaceae</taxon>
        <taxon>Cryobacterium</taxon>
    </lineage>
</organism>